<protein>
    <recommendedName>
        <fullName evidence="1">Reverse transcriptase domain-containing protein</fullName>
    </recommendedName>
</protein>
<evidence type="ECO:0000313" key="3">
    <source>
        <dbReference type="Proteomes" id="UP000828390"/>
    </source>
</evidence>
<sequence>MVVLDFSKAFDRVPHQRLLFFFSSFLSNRSQHVIVEGAPSDQVPVVSGVP</sequence>
<dbReference type="AlphaFoldDB" id="A0A9D4GE47"/>
<gene>
    <name evidence="2" type="ORF">DPMN_140772</name>
</gene>
<dbReference type="Proteomes" id="UP000828390">
    <property type="component" value="Unassembled WGS sequence"/>
</dbReference>
<comment type="caution">
    <text evidence="2">The sequence shown here is derived from an EMBL/GenBank/DDBJ whole genome shotgun (WGS) entry which is preliminary data.</text>
</comment>
<organism evidence="2 3">
    <name type="scientific">Dreissena polymorpha</name>
    <name type="common">Zebra mussel</name>
    <name type="synonym">Mytilus polymorpha</name>
    <dbReference type="NCBI Taxonomy" id="45954"/>
    <lineage>
        <taxon>Eukaryota</taxon>
        <taxon>Metazoa</taxon>
        <taxon>Spiralia</taxon>
        <taxon>Lophotrochozoa</taxon>
        <taxon>Mollusca</taxon>
        <taxon>Bivalvia</taxon>
        <taxon>Autobranchia</taxon>
        <taxon>Heteroconchia</taxon>
        <taxon>Euheterodonta</taxon>
        <taxon>Imparidentia</taxon>
        <taxon>Neoheterodontei</taxon>
        <taxon>Myida</taxon>
        <taxon>Dreissenoidea</taxon>
        <taxon>Dreissenidae</taxon>
        <taxon>Dreissena</taxon>
    </lineage>
</organism>
<reference evidence="2" key="1">
    <citation type="journal article" date="2019" name="bioRxiv">
        <title>The Genome of the Zebra Mussel, Dreissena polymorpha: A Resource for Invasive Species Research.</title>
        <authorList>
            <person name="McCartney M.A."/>
            <person name="Auch B."/>
            <person name="Kono T."/>
            <person name="Mallez S."/>
            <person name="Zhang Y."/>
            <person name="Obille A."/>
            <person name="Becker A."/>
            <person name="Abrahante J.E."/>
            <person name="Garbe J."/>
            <person name="Badalamenti J.P."/>
            <person name="Herman A."/>
            <person name="Mangelson H."/>
            <person name="Liachko I."/>
            <person name="Sullivan S."/>
            <person name="Sone E.D."/>
            <person name="Koren S."/>
            <person name="Silverstein K.A.T."/>
            <person name="Beckman K.B."/>
            <person name="Gohl D.M."/>
        </authorList>
    </citation>
    <scope>NUCLEOTIDE SEQUENCE</scope>
    <source>
        <strain evidence="2">Duluth1</strain>
        <tissue evidence="2">Whole animal</tissue>
    </source>
</reference>
<reference evidence="2" key="2">
    <citation type="submission" date="2020-11" db="EMBL/GenBank/DDBJ databases">
        <authorList>
            <person name="McCartney M.A."/>
            <person name="Auch B."/>
            <person name="Kono T."/>
            <person name="Mallez S."/>
            <person name="Becker A."/>
            <person name="Gohl D.M."/>
            <person name="Silverstein K.A.T."/>
            <person name="Koren S."/>
            <person name="Bechman K.B."/>
            <person name="Herman A."/>
            <person name="Abrahante J.E."/>
            <person name="Garbe J."/>
        </authorList>
    </citation>
    <scope>NUCLEOTIDE SEQUENCE</scope>
    <source>
        <strain evidence="2">Duluth1</strain>
        <tissue evidence="2">Whole animal</tissue>
    </source>
</reference>
<evidence type="ECO:0000259" key="1">
    <source>
        <dbReference type="PROSITE" id="PS50878"/>
    </source>
</evidence>
<evidence type="ECO:0000313" key="2">
    <source>
        <dbReference type="EMBL" id="KAH3812342.1"/>
    </source>
</evidence>
<dbReference type="PROSITE" id="PS50878">
    <property type="entry name" value="RT_POL"/>
    <property type="match status" value="1"/>
</dbReference>
<proteinExistence type="predicted"/>
<dbReference type="EMBL" id="JAIWYP010000006">
    <property type="protein sequence ID" value="KAH3812342.1"/>
    <property type="molecule type" value="Genomic_DNA"/>
</dbReference>
<keyword evidence="3" id="KW-1185">Reference proteome</keyword>
<accession>A0A9D4GE47</accession>
<name>A0A9D4GE47_DREPO</name>
<dbReference type="InterPro" id="IPR000477">
    <property type="entry name" value="RT_dom"/>
</dbReference>
<feature type="domain" description="Reverse transcriptase" evidence="1">
    <location>
        <begin position="1"/>
        <end position="50"/>
    </location>
</feature>